<evidence type="ECO:0000313" key="6">
    <source>
        <dbReference type="EMBL" id="BCZ19933.1"/>
    </source>
</evidence>
<gene>
    <name evidence="5 6" type="primary">rpmC</name>
    <name evidence="6" type="ORF">NHP190012_15750</name>
</gene>
<reference evidence="6 7" key="1">
    <citation type="submission" date="2021-07" db="EMBL/GenBank/DDBJ databases">
        <title>Novel Helicobacter sp. Isolated from a cat.</title>
        <authorList>
            <person name="Rimbara E."/>
            <person name="Suzuki M."/>
        </authorList>
    </citation>
    <scope>NUCLEOTIDE SEQUENCE [LARGE SCALE GENOMIC DNA]</scope>
    <source>
        <strain evidence="7">NHP19-012</strain>
    </source>
</reference>
<sequence>MKFTELKDKDTKQLQELLKSKKLELFELRVKLKTMQLSKPSEIRAVRKDIARISTALNALKA</sequence>
<dbReference type="SUPFAM" id="SSF46561">
    <property type="entry name" value="Ribosomal protein L29 (L29p)"/>
    <property type="match status" value="1"/>
</dbReference>
<evidence type="ECO:0000256" key="5">
    <source>
        <dbReference type="HAMAP-Rule" id="MF_00374"/>
    </source>
</evidence>
<evidence type="ECO:0000256" key="1">
    <source>
        <dbReference type="ARBA" id="ARBA00009254"/>
    </source>
</evidence>
<proteinExistence type="inferred from homology"/>
<dbReference type="Gene3D" id="1.10.287.310">
    <property type="match status" value="1"/>
</dbReference>
<organism evidence="6 7">
    <name type="scientific">Helicobacter gastrofelis</name>
    <dbReference type="NCBI Taxonomy" id="2849642"/>
    <lineage>
        <taxon>Bacteria</taxon>
        <taxon>Pseudomonadati</taxon>
        <taxon>Campylobacterota</taxon>
        <taxon>Epsilonproteobacteria</taxon>
        <taxon>Campylobacterales</taxon>
        <taxon>Helicobacteraceae</taxon>
        <taxon>Helicobacter</taxon>
    </lineage>
</organism>
<accession>A0ABN6ICN3</accession>
<dbReference type="PROSITE" id="PS00579">
    <property type="entry name" value="RIBOSOMAL_L29"/>
    <property type="match status" value="1"/>
</dbReference>
<dbReference type="InterPro" id="IPR018254">
    <property type="entry name" value="Ribosomal_uL29_CS"/>
</dbReference>
<dbReference type="HAMAP" id="MF_00374">
    <property type="entry name" value="Ribosomal_uL29"/>
    <property type="match status" value="1"/>
</dbReference>
<dbReference type="PANTHER" id="PTHR10916:SF0">
    <property type="entry name" value="LARGE RIBOSOMAL SUBUNIT PROTEIN UL29C"/>
    <property type="match status" value="1"/>
</dbReference>
<keyword evidence="2 5" id="KW-0689">Ribosomal protein</keyword>
<protein>
    <recommendedName>
        <fullName evidence="4 5">Large ribosomal subunit protein uL29</fullName>
    </recommendedName>
</protein>
<comment type="similarity">
    <text evidence="1 5">Belongs to the universal ribosomal protein uL29 family.</text>
</comment>
<dbReference type="EMBL" id="AP024819">
    <property type="protein sequence ID" value="BCZ19933.1"/>
    <property type="molecule type" value="Genomic_DNA"/>
</dbReference>
<dbReference type="Proteomes" id="UP000826146">
    <property type="component" value="Chromosome"/>
</dbReference>
<evidence type="ECO:0000256" key="3">
    <source>
        <dbReference type="ARBA" id="ARBA00023274"/>
    </source>
</evidence>
<evidence type="ECO:0000256" key="2">
    <source>
        <dbReference type="ARBA" id="ARBA00022980"/>
    </source>
</evidence>
<dbReference type="CDD" id="cd00427">
    <property type="entry name" value="Ribosomal_L29_HIP"/>
    <property type="match status" value="1"/>
</dbReference>
<evidence type="ECO:0000313" key="7">
    <source>
        <dbReference type="Proteomes" id="UP000826146"/>
    </source>
</evidence>
<dbReference type="PANTHER" id="PTHR10916">
    <property type="entry name" value="60S RIBOSOMAL PROTEIN L35/50S RIBOSOMAL PROTEIN L29"/>
    <property type="match status" value="1"/>
</dbReference>
<evidence type="ECO:0000256" key="4">
    <source>
        <dbReference type="ARBA" id="ARBA00035204"/>
    </source>
</evidence>
<dbReference type="GO" id="GO:0005840">
    <property type="term" value="C:ribosome"/>
    <property type="evidence" value="ECO:0007669"/>
    <property type="project" value="UniProtKB-KW"/>
</dbReference>
<keyword evidence="7" id="KW-1185">Reference proteome</keyword>
<dbReference type="InterPro" id="IPR001854">
    <property type="entry name" value="Ribosomal_uL29"/>
</dbReference>
<name>A0ABN6ICN3_9HELI</name>
<dbReference type="RefSeq" id="WP_053827985.1">
    <property type="nucleotide sequence ID" value="NZ_AP024819.1"/>
</dbReference>
<dbReference type="InterPro" id="IPR036049">
    <property type="entry name" value="Ribosomal_uL29_sf"/>
</dbReference>
<keyword evidence="3 5" id="KW-0687">Ribonucleoprotein</keyword>
<dbReference type="InterPro" id="IPR050063">
    <property type="entry name" value="Ribosomal_protein_uL29"/>
</dbReference>
<dbReference type="Pfam" id="PF00831">
    <property type="entry name" value="Ribosomal_L29"/>
    <property type="match status" value="1"/>
</dbReference>
<dbReference type="NCBIfam" id="TIGR00012">
    <property type="entry name" value="L29"/>
    <property type="match status" value="1"/>
</dbReference>